<dbReference type="PROSITE" id="PS51257">
    <property type="entry name" value="PROKAR_LIPOPROTEIN"/>
    <property type="match status" value="1"/>
</dbReference>
<dbReference type="InterPro" id="IPR027367">
    <property type="entry name" value="Gly-zipper_YMGG"/>
</dbReference>
<name>A0ABV2RCU0_9CAUL</name>
<dbReference type="EMBL" id="JBEPTF010000002">
    <property type="protein sequence ID" value="MET4684093.1"/>
    <property type="molecule type" value="Genomic_DNA"/>
</dbReference>
<accession>A0ABV2RCU0</accession>
<organism evidence="2 3">
    <name type="scientific">Brevundimonas faecalis</name>
    <dbReference type="NCBI Taxonomy" id="947378"/>
    <lineage>
        <taxon>Bacteria</taxon>
        <taxon>Pseudomonadati</taxon>
        <taxon>Pseudomonadota</taxon>
        <taxon>Alphaproteobacteria</taxon>
        <taxon>Caulobacterales</taxon>
        <taxon>Caulobacteraceae</taxon>
        <taxon>Brevundimonas</taxon>
    </lineage>
</organism>
<protein>
    <submittedName>
        <fullName evidence="2">Phage tail tape-measure protein</fullName>
    </submittedName>
</protein>
<evidence type="ECO:0000313" key="2">
    <source>
        <dbReference type="EMBL" id="MET4684093.1"/>
    </source>
</evidence>
<comment type="caution">
    <text evidence="2">The sequence shown here is derived from an EMBL/GenBank/DDBJ whole genome shotgun (WGS) entry which is preliminary data.</text>
</comment>
<reference evidence="2 3" key="1">
    <citation type="submission" date="2024-06" db="EMBL/GenBank/DDBJ databases">
        <title>Sorghum-associated microbial communities from plants grown in Nebraska, USA.</title>
        <authorList>
            <person name="Schachtman D."/>
        </authorList>
    </citation>
    <scope>NUCLEOTIDE SEQUENCE [LARGE SCALE GENOMIC DNA]</scope>
    <source>
        <strain evidence="2 3">2814</strain>
    </source>
</reference>
<evidence type="ECO:0000259" key="1">
    <source>
        <dbReference type="Pfam" id="PF13441"/>
    </source>
</evidence>
<sequence length="120" mass="12368">MKDRPMNKAIIAIAGAGLLVTACASDPYYGGGGNETVRQGAIGAGIGAVAGAIIGNNVGGGNAATGAAIGALAGGAAGAIRGSNQDRGNQQRYRDNQGRYYYCYDNRQSECYWENGQRRY</sequence>
<proteinExistence type="predicted"/>
<feature type="domain" description="YMGG-like Gly-zipper" evidence="1">
    <location>
        <begin position="35"/>
        <end position="82"/>
    </location>
</feature>
<keyword evidence="3" id="KW-1185">Reference proteome</keyword>
<gene>
    <name evidence="2" type="ORF">ABIE19_002023</name>
</gene>
<dbReference type="Proteomes" id="UP001549313">
    <property type="component" value="Unassembled WGS sequence"/>
</dbReference>
<dbReference type="Pfam" id="PF13441">
    <property type="entry name" value="Gly-zipper_YMGG"/>
    <property type="match status" value="1"/>
</dbReference>
<evidence type="ECO:0000313" key="3">
    <source>
        <dbReference type="Proteomes" id="UP001549313"/>
    </source>
</evidence>